<name>A0A447T655_CHRVL</name>
<gene>
    <name evidence="2" type="ORF">NCTC9695_00770</name>
</gene>
<dbReference type="EMBL" id="LR134182">
    <property type="protein sequence ID" value="VEB40371.1"/>
    <property type="molecule type" value="Genomic_DNA"/>
</dbReference>
<dbReference type="Proteomes" id="UP000275777">
    <property type="component" value="Chromosome"/>
</dbReference>
<reference evidence="2 3" key="1">
    <citation type="submission" date="2018-12" db="EMBL/GenBank/DDBJ databases">
        <authorList>
            <consortium name="Pathogen Informatics"/>
        </authorList>
    </citation>
    <scope>NUCLEOTIDE SEQUENCE [LARGE SCALE GENOMIC DNA]</scope>
    <source>
        <strain evidence="2 3">NCTC9695</strain>
    </source>
</reference>
<evidence type="ECO:0000313" key="2">
    <source>
        <dbReference type="EMBL" id="VEB40371.1"/>
    </source>
</evidence>
<feature type="compositionally biased region" description="Basic and acidic residues" evidence="1">
    <location>
        <begin position="130"/>
        <end position="150"/>
    </location>
</feature>
<evidence type="ECO:0000256" key="1">
    <source>
        <dbReference type="SAM" id="MobiDB-lite"/>
    </source>
</evidence>
<evidence type="ECO:0000313" key="3">
    <source>
        <dbReference type="Proteomes" id="UP000275777"/>
    </source>
</evidence>
<sequence>MAPDSASSIQTLLPAQRLNDIAGLIGLEIGCLRDTLQASATERHLLTDLLKTEHQASLQRYAELQASASLPLDPPMHGQIQTVDAWNAWTQQRAMTANLANRLHVAYQETARQLAAAAAAHAQQDAQWQARHDQALSEHEQQLQSAHDETSVCMNRPGS</sequence>
<accession>A0A447T655</accession>
<organism evidence="2 3">
    <name type="scientific">Chromobacterium violaceum</name>
    <dbReference type="NCBI Taxonomy" id="536"/>
    <lineage>
        <taxon>Bacteria</taxon>
        <taxon>Pseudomonadati</taxon>
        <taxon>Pseudomonadota</taxon>
        <taxon>Betaproteobacteria</taxon>
        <taxon>Neisseriales</taxon>
        <taxon>Chromobacteriaceae</taxon>
        <taxon>Chromobacterium</taxon>
    </lineage>
</organism>
<feature type="region of interest" description="Disordered" evidence="1">
    <location>
        <begin position="125"/>
        <end position="159"/>
    </location>
</feature>
<proteinExistence type="predicted"/>
<dbReference type="AlphaFoldDB" id="A0A447T655"/>
<protein>
    <submittedName>
        <fullName evidence="2">Uncharacterized protein</fullName>
    </submittedName>
</protein>